<evidence type="ECO:0008006" key="3">
    <source>
        <dbReference type="Google" id="ProtNLM"/>
    </source>
</evidence>
<dbReference type="EMBL" id="CP024172">
    <property type="protein sequence ID" value="AZW15875.1"/>
    <property type="molecule type" value="Genomic_DNA"/>
</dbReference>
<dbReference type="Gene3D" id="3.90.70.20">
    <property type="match status" value="1"/>
</dbReference>
<organism evidence="1 2">
    <name type="scientific">Bordetella hinzii</name>
    <dbReference type="NCBI Taxonomy" id="103855"/>
    <lineage>
        <taxon>Bacteria</taxon>
        <taxon>Pseudomonadati</taxon>
        <taxon>Pseudomonadota</taxon>
        <taxon>Betaproteobacteria</taxon>
        <taxon>Burkholderiales</taxon>
        <taxon>Alcaligenaceae</taxon>
        <taxon>Bordetella</taxon>
    </lineage>
</organism>
<name>A0AAN1RU57_9BORD</name>
<protein>
    <recommendedName>
        <fullName evidence="3">Peptidase C58 YopT-type domain-containing protein</fullName>
    </recommendedName>
</protein>
<evidence type="ECO:0000313" key="2">
    <source>
        <dbReference type="Proteomes" id="UP000282741"/>
    </source>
</evidence>
<dbReference type="AlphaFoldDB" id="A0AAN1RU57"/>
<proteinExistence type="predicted"/>
<sequence>MYTLRRRSFRAEGAMVRYPANRIQPNICLSLSTEWLSQMTLGEGQGQVWCARAHAAAPGDAFYQRHLQEQDELTGVSLMKQLRLQQAVLKAGFAQRYPAEAARMLEASRPVVDELANFTYTKVRLLRLRRMRVARGSDEGTSLEMVQSEFMRLDEVPRYYLVSVSVGTRGSHAIGVVSSKRQGRFSPGGHMYYYDPNLRSVVQLRSRSDLNDLLAAAVQGDYGPIGKIWELVRA</sequence>
<accession>A0AAN1RU57</accession>
<dbReference type="Proteomes" id="UP000282741">
    <property type="component" value="Chromosome"/>
</dbReference>
<reference evidence="2" key="1">
    <citation type="submission" date="2017-10" db="EMBL/GenBank/DDBJ databases">
        <title>Whole genome sequencing of various Bordetella species.</title>
        <authorList>
            <person name="Weigand M.R."/>
            <person name="Loparev V."/>
            <person name="Peng Y."/>
            <person name="Bowden K.E."/>
            <person name="Tondella M.L."/>
            <person name="Williams M.M."/>
        </authorList>
    </citation>
    <scope>NUCLEOTIDE SEQUENCE [LARGE SCALE GENOMIC DNA]</scope>
    <source>
        <strain evidence="2">H720</strain>
    </source>
</reference>
<gene>
    <name evidence="1" type="ORF">CS347_03305</name>
</gene>
<evidence type="ECO:0000313" key="1">
    <source>
        <dbReference type="EMBL" id="AZW15875.1"/>
    </source>
</evidence>